<dbReference type="KEGG" id="pfla:Pflav_035660"/>
<evidence type="ECO:0000313" key="2">
    <source>
        <dbReference type="Proteomes" id="UP000502508"/>
    </source>
</evidence>
<protein>
    <submittedName>
        <fullName evidence="1">Uncharacterized protein</fullName>
    </submittedName>
</protein>
<dbReference type="AlphaFoldDB" id="A0A6F8XTK6"/>
<dbReference type="EMBL" id="AP022870">
    <property type="protein sequence ID" value="BCB77156.1"/>
    <property type="molecule type" value="Genomic_DNA"/>
</dbReference>
<dbReference type="Proteomes" id="UP000502508">
    <property type="component" value="Chromosome"/>
</dbReference>
<reference evidence="1 2" key="1">
    <citation type="submission" date="2020-03" db="EMBL/GenBank/DDBJ databases">
        <title>Whole genome shotgun sequence of Phytohabitans flavus NBRC 107702.</title>
        <authorList>
            <person name="Komaki H."/>
            <person name="Tamura T."/>
        </authorList>
    </citation>
    <scope>NUCLEOTIDE SEQUENCE [LARGE SCALE GENOMIC DNA]</scope>
    <source>
        <strain evidence="1 2">NBRC 107702</strain>
    </source>
</reference>
<accession>A0A6F8XTK6</accession>
<organism evidence="1 2">
    <name type="scientific">Phytohabitans flavus</name>
    <dbReference type="NCBI Taxonomy" id="1076124"/>
    <lineage>
        <taxon>Bacteria</taxon>
        <taxon>Bacillati</taxon>
        <taxon>Actinomycetota</taxon>
        <taxon>Actinomycetes</taxon>
        <taxon>Micromonosporales</taxon>
        <taxon>Micromonosporaceae</taxon>
    </lineage>
</organism>
<gene>
    <name evidence="1" type="ORF">Pflav_035660</name>
</gene>
<proteinExistence type="predicted"/>
<reference evidence="1 2" key="2">
    <citation type="submission" date="2020-03" db="EMBL/GenBank/DDBJ databases">
        <authorList>
            <person name="Ichikawa N."/>
            <person name="Kimura A."/>
            <person name="Kitahashi Y."/>
            <person name="Uohara A."/>
        </authorList>
    </citation>
    <scope>NUCLEOTIDE SEQUENCE [LARGE SCALE GENOMIC DNA]</scope>
    <source>
        <strain evidence="1 2">NBRC 107702</strain>
    </source>
</reference>
<evidence type="ECO:0000313" key="1">
    <source>
        <dbReference type="EMBL" id="BCB77156.1"/>
    </source>
</evidence>
<keyword evidence="2" id="KW-1185">Reference proteome</keyword>
<name>A0A6F8XTK6_9ACTN</name>
<sequence>MSRVDRPHQLAFPVIAPRERAGGAHELSKDLGVVPGVEHDEAHSAEHPGRDAVDKRVVGLVVRGVTPPEEHVGLFE</sequence>